<reference evidence="2 3" key="2">
    <citation type="journal article" date="2009" name="PLoS ONE">
        <title>An integrated genetic and cytogenetic map of the cucumber genome.</title>
        <authorList>
            <person name="Ren Y."/>
            <person name="Zhang Z."/>
            <person name="Liu J."/>
            <person name="Staub J.E."/>
            <person name="Han Y."/>
            <person name="Cheng Z."/>
            <person name="Li X."/>
            <person name="Lu J."/>
            <person name="Miao H."/>
            <person name="Kang H."/>
            <person name="Xie B."/>
            <person name="Gu X."/>
            <person name="Wang X."/>
            <person name="Du Y."/>
            <person name="Jin W."/>
            <person name="Huang S."/>
        </authorList>
    </citation>
    <scope>NUCLEOTIDE SEQUENCE [LARGE SCALE GENOMIC DNA]</scope>
    <source>
        <strain evidence="3">cv. 9930</strain>
    </source>
</reference>
<dbReference type="Pfam" id="PF08268">
    <property type="entry name" value="FBA_3"/>
    <property type="match status" value="1"/>
</dbReference>
<dbReference type="InterPro" id="IPR013187">
    <property type="entry name" value="F-box-assoc_dom_typ3"/>
</dbReference>
<dbReference type="Gramene" id="KGN52549">
    <property type="protein sequence ID" value="KGN52549"/>
    <property type="gene ID" value="Csa_5G643280"/>
</dbReference>
<evidence type="ECO:0000313" key="3">
    <source>
        <dbReference type="Proteomes" id="UP000029981"/>
    </source>
</evidence>
<dbReference type="PANTHER" id="PTHR31111:SF138">
    <property type="entry name" value="F-BOX ASSOCIATED DOMAIN-CONTAINING PROTEIN"/>
    <property type="match status" value="1"/>
</dbReference>
<reference evidence="2 3" key="4">
    <citation type="journal article" date="2011" name="BMC Genomics">
        <title>RNA-Seq improves annotation of protein-coding genes in the cucumber genome.</title>
        <authorList>
            <person name="Li Z."/>
            <person name="Zhang Z."/>
            <person name="Yan P."/>
            <person name="Huang S."/>
            <person name="Fei Z."/>
            <person name="Lin K."/>
        </authorList>
    </citation>
    <scope>NUCLEOTIDE SEQUENCE [LARGE SCALE GENOMIC DNA]</scope>
    <source>
        <strain evidence="3">cv. 9930</strain>
    </source>
</reference>
<dbReference type="Proteomes" id="UP000029981">
    <property type="component" value="Chromosome 5"/>
</dbReference>
<dbReference type="EMBL" id="CM002926">
    <property type="protein sequence ID" value="KGN52549.1"/>
    <property type="molecule type" value="Genomic_DNA"/>
</dbReference>
<keyword evidence="3" id="KW-1185">Reference proteome</keyword>
<evidence type="ECO:0000259" key="1">
    <source>
        <dbReference type="Pfam" id="PF08268"/>
    </source>
</evidence>
<sequence>MTRECNFKIHCIDIDTMSCVGSFGFEDDHNHSTVSIVSSCHALLLISKLIDTDDLCEGILNPMTNEFLELPDREYDESSPYYGFGFNPKTKQYKLFRVTERDRYEFYSIMEIMRFGDRSETKEEWRHFKCPPISFDDHGAYLNGVIYWMGKEKGKAYVIYALDVETEQMELVADLEVGPHNFRYNGYIATLNKSVYAYVPIVGPCCTKIQIWTMQGKEGWIREFVMYDEVSRGLRMPMQMVKVLKDGERWFFVEGNILCCDKTGMNIKIESLWNSKIETRFDGLCQIESLNFGSIQNILAGYQ</sequence>
<gene>
    <name evidence="2" type="ORF">Csa_5G643280</name>
</gene>
<dbReference type="NCBIfam" id="TIGR01640">
    <property type="entry name" value="F_box_assoc_1"/>
    <property type="match status" value="1"/>
</dbReference>
<evidence type="ECO:0000313" key="2">
    <source>
        <dbReference type="EMBL" id="KGN52549.1"/>
    </source>
</evidence>
<dbReference type="InterPro" id="IPR017451">
    <property type="entry name" value="F-box-assoc_interact_dom"/>
</dbReference>
<dbReference type="AlphaFoldDB" id="A0A0A0KUJ1"/>
<reference evidence="2 3" key="1">
    <citation type="journal article" date="2009" name="Nat. Genet.">
        <title>The genome of the cucumber, Cucumis sativus L.</title>
        <authorList>
            <person name="Huang S."/>
            <person name="Li R."/>
            <person name="Zhang Z."/>
            <person name="Li L."/>
            <person name="Gu X."/>
            <person name="Fan W."/>
            <person name="Lucas W.J."/>
            <person name="Wang X."/>
            <person name="Xie B."/>
            <person name="Ni P."/>
            <person name="Ren Y."/>
            <person name="Zhu H."/>
            <person name="Li J."/>
            <person name="Lin K."/>
            <person name="Jin W."/>
            <person name="Fei Z."/>
            <person name="Li G."/>
            <person name="Staub J."/>
            <person name="Kilian A."/>
            <person name="van der Vossen E.A."/>
            <person name="Wu Y."/>
            <person name="Guo J."/>
            <person name="He J."/>
            <person name="Jia Z."/>
            <person name="Ren Y."/>
            <person name="Tian G."/>
            <person name="Lu Y."/>
            <person name="Ruan J."/>
            <person name="Qian W."/>
            <person name="Wang M."/>
            <person name="Huang Q."/>
            <person name="Li B."/>
            <person name="Xuan Z."/>
            <person name="Cao J."/>
            <person name="Asan"/>
            <person name="Wu Z."/>
            <person name="Zhang J."/>
            <person name="Cai Q."/>
            <person name="Bai Y."/>
            <person name="Zhao B."/>
            <person name="Han Y."/>
            <person name="Li Y."/>
            <person name="Li X."/>
            <person name="Wang S."/>
            <person name="Shi Q."/>
            <person name="Liu S."/>
            <person name="Cho W.K."/>
            <person name="Kim J.Y."/>
            <person name="Xu Y."/>
            <person name="Heller-Uszynska K."/>
            <person name="Miao H."/>
            <person name="Cheng Z."/>
            <person name="Zhang S."/>
            <person name="Wu J."/>
            <person name="Yang Y."/>
            <person name="Kang H."/>
            <person name="Li M."/>
            <person name="Liang H."/>
            <person name="Ren X."/>
            <person name="Shi Z."/>
            <person name="Wen M."/>
            <person name="Jian M."/>
            <person name="Yang H."/>
            <person name="Zhang G."/>
            <person name="Yang Z."/>
            <person name="Chen R."/>
            <person name="Liu S."/>
            <person name="Li J."/>
            <person name="Ma L."/>
            <person name="Liu H."/>
            <person name="Zhou Y."/>
            <person name="Zhao J."/>
            <person name="Fang X."/>
            <person name="Li G."/>
            <person name="Fang L."/>
            <person name="Li Y."/>
            <person name="Liu D."/>
            <person name="Zheng H."/>
            <person name="Zhang Y."/>
            <person name="Qin N."/>
            <person name="Li Z."/>
            <person name="Yang G."/>
            <person name="Yang S."/>
            <person name="Bolund L."/>
            <person name="Kristiansen K."/>
            <person name="Zheng H."/>
            <person name="Li S."/>
            <person name="Zhang X."/>
            <person name="Yang H."/>
            <person name="Wang J."/>
            <person name="Sun R."/>
            <person name="Zhang B."/>
            <person name="Jiang S."/>
            <person name="Wang J."/>
            <person name="Du Y."/>
            <person name="Li S."/>
        </authorList>
    </citation>
    <scope>NUCLEOTIDE SEQUENCE [LARGE SCALE GENOMIC DNA]</scope>
    <source>
        <strain evidence="3">cv. 9930</strain>
    </source>
</reference>
<dbReference type="KEGG" id="csv:101218691"/>
<proteinExistence type="predicted"/>
<dbReference type="OrthoDB" id="610337at2759"/>
<protein>
    <recommendedName>
        <fullName evidence="1">F-box associated beta-propeller type 3 domain-containing protein</fullName>
    </recommendedName>
</protein>
<name>A0A0A0KUJ1_CUCSA</name>
<feature type="domain" description="F-box associated beta-propeller type 3" evidence="1">
    <location>
        <begin position="30"/>
        <end position="248"/>
    </location>
</feature>
<reference evidence="2 3" key="3">
    <citation type="journal article" date="2010" name="BMC Genomics">
        <title>Transcriptome sequencing and comparative analysis of cucumber flowers with different sex types.</title>
        <authorList>
            <person name="Guo S."/>
            <person name="Zheng Y."/>
            <person name="Joung J.G."/>
            <person name="Liu S."/>
            <person name="Zhang Z."/>
            <person name="Crasta O.R."/>
            <person name="Sobral B.W."/>
            <person name="Xu Y."/>
            <person name="Huang S."/>
            <person name="Fei Z."/>
        </authorList>
    </citation>
    <scope>NUCLEOTIDE SEQUENCE [LARGE SCALE GENOMIC DNA]</scope>
    <source>
        <strain evidence="3">cv. 9930</strain>
    </source>
</reference>
<accession>A0A0A0KUJ1</accession>
<dbReference type="PANTHER" id="PTHR31111">
    <property type="entry name" value="BNAA05G37150D PROTEIN-RELATED"/>
    <property type="match status" value="1"/>
</dbReference>
<organism evidence="2 3">
    <name type="scientific">Cucumis sativus</name>
    <name type="common">Cucumber</name>
    <dbReference type="NCBI Taxonomy" id="3659"/>
    <lineage>
        <taxon>Eukaryota</taxon>
        <taxon>Viridiplantae</taxon>
        <taxon>Streptophyta</taxon>
        <taxon>Embryophyta</taxon>
        <taxon>Tracheophyta</taxon>
        <taxon>Spermatophyta</taxon>
        <taxon>Magnoliopsida</taxon>
        <taxon>eudicotyledons</taxon>
        <taxon>Gunneridae</taxon>
        <taxon>Pentapetalae</taxon>
        <taxon>rosids</taxon>
        <taxon>fabids</taxon>
        <taxon>Cucurbitales</taxon>
        <taxon>Cucurbitaceae</taxon>
        <taxon>Benincaseae</taxon>
        <taxon>Cucumis</taxon>
    </lineage>
</organism>